<gene>
    <name evidence="4" type="ORF">P7D43_01365</name>
</gene>
<sequence>MTVILASQSPRRQELLHWLMADFTVQPADIDEEVKDQYAPKNYVMEMARQKAAVVAAEHPEALVIASDTVVVLGEQILGKPKSREEAFGMLESMSGGSHLVYTSVVIRQGDQLEEKLTSATVTFYPLTAGEINRYLDSDDYKDKAGAYGIQNGAGVFVEKIEGDYYSIVGFPVGAVNQMLKKFSY</sequence>
<dbReference type="PIRSF" id="PIRSF006305">
    <property type="entry name" value="Maf"/>
    <property type="match status" value="1"/>
</dbReference>
<dbReference type="HAMAP" id="MF_00528">
    <property type="entry name" value="Maf"/>
    <property type="match status" value="1"/>
</dbReference>
<evidence type="ECO:0000313" key="5">
    <source>
        <dbReference type="Proteomes" id="UP001260773"/>
    </source>
</evidence>
<dbReference type="PANTHER" id="PTHR43213">
    <property type="entry name" value="BIFUNCTIONAL DTTP/UTP PYROPHOSPHATASE/METHYLTRANSFERASE PROTEIN-RELATED"/>
    <property type="match status" value="1"/>
</dbReference>
<organism evidence="4 5">
    <name type="scientific">Enterococcus avium</name>
    <name type="common">Streptococcus avium</name>
    <dbReference type="NCBI Taxonomy" id="33945"/>
    <lineage>
        <taxon>Bacteria</taxon>
        <taxon>Bacillati</taxon>
        <taxon>Bacillota</taxon>
        <taxon>Bacilli</taxon>
        <taxon>Lactobacillales</taxon>
        <taxon>Enterococcaceae</taxon>
        <taxon>Enterococcus</taxon>
    </lineage>
</organism>
<comment type="catalytic activity">
    <reaction evidence="3">
        <text>UTP + H2O = UMP + diphosphate + H(+)</text>
        <dbReference type="Rhea" id="RHEA:29395"/>
        <dbReference type="ChEBI" id="CHEBI:15377"/>
        <dbReference type="ChEBI" id="CHEBI:15378"/>
        <dbReference type="ChEBI" id="CHEBI:33019"/>
        <dbReference type="ChEBI" id="CHEBI:46398"/>
        <dbReference type="ChEBI" id="CHEBI:57865"/>
        <dbReference type="EC" id="3.6.1.9"/>
    </reaction>
</comment>
<feature type="site" description="Important for substrate specificity" evidence="3">
    <location>
        <position position="69"/>
    </location>
</feature>
<dbReference type="NCBIfam" id="TIGR00172">
    <property type="entry name" value="maf"/>
    <property type="match status" value="1"/>
</dbReference>
<keyword evidence="2 3" id="KW-0378">Hydrolase</keyword>
<dbReference type="EC" id="3.6.1.9" evidence="3"/>
<dbReference type="RefSeq" id="WP_048721047.1">
    <property type="nucleotide sequence ID" value="NZ_CAAKNX010000126.1"/>
</dbReference>
<comment type="function">
    <text evidence="3">Nucleoside triphosphate pyrophosphatase that hydrolyzes dTTP and UTP. May have a dual role in cell division arrest and in preventing the incorporation of modified nucleotides into cellular nucleic acids.</text>
</comment>
<dbReference type="Gene3D" id="3.90.950.10">
    <property type="match status" value="1"/>
</dbReference>
<dbReference type="AlphaFoldDB" id="A0A2N8Q0W6"/>
<keyword evidence="3" id="KW-0546">Nucleotide metabolism</keyword>
<comment type="catalytic activity">
    <reaction evidence="3">
        <text>dTTP + H2O = dTMP + diphosphate + H(+)</text>
        <dbReference type="Rhea" id="RHEA:28534"/>
        <dbReference type="ChEBI" id="CHEBI:15377"/>
        <dbReference type="ChEBI" id="CHEBI:15378"/>
        <dbReference type="ChEBI" id="CHEBI:33019"/>
        <dbReference type="ChEBI" id="CHEBI:37568"/>
        <dbReference type="ChEBI" id="CHEBI:63528"/>
        <dbReference type="EC" id="3.6.1.9"/>
    </reaction>
</comment>
<comment type="similarity">
    <text evidence="3">Belongs to the Maf family. YhdE subfamily.</text>
</comment>
<comment type="cofactor">
    <cofactor evidence="1 3">
        <name>a divalent metal cation</name>
        <dbReference type="ChEBI" id="CHEBI:60240"/>
    </cofactor>
</comment>
<evidence type="ECO:0000256" key="1">
    <source>
        <dbReference type="ARBA" id="ARBA00001968"/>
    </source>
</evidence>
<dbReference type="GO" id="GO:0047429">
    <property type="term" value="F:nucleoside triphosphate diphosphatase activity"/>
    <property type="evidence" value="ECO:0007669"/>
    <property type="project" value="UniProtKB-EC"/>
</dbReference>
<feature type="site" description="Important for substrate specificity" evidence="3">
    <location>
        <position position="151"/>
    </location>
</feature>
<evidence type="ECO:0000313" key="4">
    <source>
        <dbReference type="EMBL" id="MDT2401006.1"/>
    </source>
</evidence>
<proteinExistence type="inferred from homology"/>
<dbReference type="EMBL" id="JARPWH010000002">
    <property type="protein sequence ID" value="MDT2401006.1"/>
    <property type="molecule type" value="Genomic_DNA"/>
</dbReference>
<protein>
    <recommendedName>
        <fullName evidence="3">dTTP/UTP pyrophosphatase</fullName>
        <shortName evidence="3">dTTPase/UTPase</shortName>
        <ecNumber evidence="3">3.6.1.9</ecNumber>
    </recommendedName>
    <alternativeName>
        <fullName evidence="3">Nucleoside triphosphate pyrophosphatase</fullName>
    </alternativeName>
    <alternativeName>
        <fullName evidence="3">Nucleotide pyrophosphatase</fullName>
        <shortName evidence="3">Nucleotide PPase</shortName>
    </alternativeName>
</protein>
<dbReference type="InterPro" id="IPR003697">
    <property type="entry name" value="Maf-like"/>
</dbReference>
<keyword evidence="3" id="KW-0963">Cytoplasm</keyword>
<evidence type="ECO:0000256" key="3">
    <source>
        <dbReference type="HAMAP-Rule" id="MF_00528"/>
    </source>
</evidence>
<dbReference type="CDD" id="cd00555">
    <property type="entry name" value="Maf"/>
    <property type="match status" value="1"/>
</dbReference>
<comment type="caution">
    <text evidence="3">Lacks conserved residue(s) required for the propagation of feature annotation.</text>
</comment>
<dbReference type="GO" id="GO:0009117">
    <property type="term" value="P:nucleotide metabolic process"/>
    <property type="evidence" value="ECO:0007669"/>
    <property type="project" value="UniProtKB-KW"/>
</dbReference>
<name>A0A2N8Q0W6_ENTAV</name>
<dbReference type="Pfam" id="PF02545">
    <property type="entry name" value="Maf"/>
    <property type="match status" value="1"/>
</dbReference>
<dbReference type="Proteomes" id="UP001260773">
    <property type="component" value="Unassembled WGS sequence"/>
</dbReference>
<comment type="subcellular location">
    <subcellularLocation>
        <location evidence="3">Cytoplasm</location>
    </subcellularLocation>
</comment>
<dbReference type="GO" id="GO:0005737">
    <property type="term" value="C:cytoplasm"/>
    <property type="evidence" value="ECO:0007669"/>
    <property type="project" value="UniProtKB-SubCell"/>
</dbReference>
<dbReference type="InterPro" id="IPR029001">
    <property type="entry name" value="ITPase-like_fam"/>
</dbReference>
<evidence type="ECO:0000256" key="2">
    <source>
        <dbReference type="ARBA" id="ARBA00022801"/>
    </source>
</evidence>
<comment type="caution">
    <text evidence="4">The sequence shown here is derived from an EMBL/GenBank/DDBJ whole genome shotgun (WGS) entry which is preliminary data.</text>
</comment>
<dbReference type="PANTHER" id="PTHR43213:SF5">
    <property type="entry name" value="BIFUNCTIONAL DTTP_UTP PYROPHOSPHATASE_METHYLTRANSFERASE PROTEIN-RELATED"/>
    <property type="match status" value="1"/>
</dbReference>
<dbReference type="SUPFAM" id="SSF52972">
    <property type="entry name" value="ITPase-like"/>
    <property type="match status" value="1"/>
</dbReference>
<reference evidence="4" key="1">
    <citation type="submission" date="2023-03" db="EMBL/GenBank/DDBJ databases">
        <authorList>
            <person name="Shen W."/>
            <person name="Cai J."/>
        </authorList>
    </citation>
    <scope>NUCLEOTIDE SEQUENCE</scope>
    <source>
        <strain evidence="4">P33-2</strain>
    </source>
</reference>
<feature type="site" description="Important for substrate specificity" evidence="3">
    <location>
        <position position="11"/>
    </location>
</feature>
<feature type="active site" description="Proton acceptor" evidence="3">
    <location>
        <position position="68"/>
    </location>
</feature>
<accession>A0A2N8Q0W6</accession>